<organism evidence="2 3">
    <name type="scientific">Leptotrombidium deliense</name>
    <dbReference type="NCBI Taxonomy" id="299467"/>
    <lineage>
        <taxon>Eukaryota</taxon>
        <taxon>Metazoa</taxon>
        <taxon>Ecdysozoa</taxon>
        <taxon>Arthropoda</taxon>
        <taxon>Chelicerata</taxon>
        <taxon>Arachnida</taxon>
        <taxon>Acari</taxon>
        <taxon>Acariformes</taxon>
        <taxon>Trombidiformes</taxon>
        <taxon>Prostigmata</taxon>
        <taxon>Anystina</taxon>
        <taxon>Parasitengona</taxon>
        <taxon>Trombiculoidea</taxon>
        <taxon>Trombiculidae</taxon>
        <taxon>Leptotrombidium</taxon>
    </lineage>
</organism>
<feature type="region of interest" description="Disordered" evidence="1">
    <location>
        <begin position="1"/>
        <end position="178"/>
    </location>
</feature>
<feature type="compositionally biased region" description="Low complexity" evidence="1">
    <location>
        <begin position="282"/>
        <end position="291"/>
    </location>
</feature>
<feature type="compositionally biased region" description="Basic and acidic residues" evidence="1">
    <location>
        <begin position="21"/>
        <end position="30"/>
    </location>
</feature>
<feature type="compositionally biased region" description="Low complexity" evidence="1">
    <location>
        <begin position="33"/>
        <end position="51"/>
    </location>
</feature>
<accession>A0A443SQ57</accession>
<dbReference type="Proteomes" id="UP000288716">
    <property type="component" value="Unassembled WGS sequence"/>
</dbReference>
<dbReference type="STRING" id="299467.A0A443SQ57"/>
<feature type="compositionally biased region" description="Low complexity" evidence="1">
    <location>
        <begin position="153"/>
        <end position="166"/>
    </location>
</feature>
<feature type="region of interest" description="Disordered" evidence="1">
    <location>
        <begin position="282"/>
        <end position="319"/>
    </location>
</feature>
<evidence type="ECO:0000256" key="1">
    <source>
        <dbReference type="SAM" id="MobiDB-lite"/>
    </source>
</evidence>
<dbReference type="VEuPathDB" id="VectorBase:LDEU002384"/>
<comment type="caution">
    <text evidence="2">The sequence shown here is derived from an EMBL/GenBank/DDBJ whole genome shotgun (WGS) entry which is preliminary data.</text>
</comment>
<feature type="compositionally biased region" description="Basic and acidic residues" evidence="1">
    <location>
        <begin position="441"/>
        <end position="450"/>
    </location>
</feature>
<gene>
    <name evidence="2" type="ORF">B4U80_05540</name>
</gene>
<protein>
    <submittedName>
        <fullName evidence="2">Uncharacterized protein</fullName>
    </submittedName>
</protein>
<feature type="region of interest" description="Disordered" evidence="1">
    <location>
        <begin position="441"/>
        <end position="461"/>
    </location>
</feature>
<evidence type="ECO:0000313" key="2">
    <source>
        <dbReference type="EMBL" id="RWS29654.1"/>
    </source>
</evidence>
<feature type="compositionally biased region" description="Basic and acidic residues" evidence="1">
    <location>
        <begin position="131"/>
        <end position="141"/>
    </location>
</feature>
<reference evidence="2 3" key="1">
    <citation type="journal article" date="2018" name="Gigascience">
        <title>Genomes of trombidid mites reveal novel predicted allergens and laterally-transferred genes associated with secondary metabolism.</title>
        <authorList>
            <person name="Dong X."/>
            <person name="Chaisiri K."/>
            <person name="Xia D."/>
            <person name="Armstrong S.D."/>
            <person name="Fang Y."/>
            <person name="Donnelly M.J."/>
            <person name="Kadowaki T."/>
            <person name="McGarry J.W."/>
            <person name="Darby A.C."/>
            <person name="Makepeace B.L."/>
        </authorList>
    </citation>
    <scope>NUCLEOTIDE SEQUENCE [LARGE SCALE GENOMIC DNA]</scope>
    <source>
        <strain evidence="2">UoL-UT</strain>
    </source>
</reference>
<dbReference type="EMBL" id="NCKV01000816">
    <property type="protein sequence ID" value="RWS29654.1"/>
    <property type="molecule type" value="Genomic_DNA"/>
</dbReference>
<evidence type="ECO:0000313" key="3">
    <source>
        <dbReference type="Proteomes" id="UP000288716"/>
    </source>
</evidence>
<name>A0A443SQ57_9ACAR</name>
<feature type="compositionally biased region" description="Polar residues" evidence="1">
    <location>
        <begin position="1"/>
        <end position="20"/>
    </location>
</feature>
<dbReference type="AlphaFoldDB" id="A0A443SQ57"/>
<keyword evidence="3" id="KW-1185">Reference proteome</keyword>
<sequence>MKIANERQSSWTATPLTTTKQNEESAKNTDKNISPIKSSVPTSPVSTPKSPTFVYVSKINVSNGPSHQSSYRSMSPLRRSSGTSSFTRERTISPSRQRSVSPAKDALAGKTVNGTAKSTSLGSIDALKTTKQNEESAKNTDKNISPIKTEKNISSLKSSQSSTKISARQENSDSVKNKMVFGLNERTSKSKYMQIANERQSSGTTTPLTTNKSKLCLSNDPLAFNAANSISKSPKQKFEYKNAVSNEQRNDVSPKSDDSNKTMEQILAEAMQLIDDGKSSLVLSRSNSSDSTEGSDRDTRVTDFSMENNESDSGDQKCNDYNFSSPVDYAKSRFITINKVKSNGSNYALKDTNDKPKQSLVTEAKQKWENNEFANSSSSSKKFIRSHNFNLNFTEREKEALQELQNGLITPSQHLLRHNPITPFLTKGSVAERVMLFEKRPEIRKEKEPSNAESDSISGKGVKRSKSATLFSTWRNSVGNEVSYLRHLHSEIVSDLVGLLCDTTQLQLITITFEKIAAIVLLICFRMHMNTKINVIFIHEKMCNAFQNESLFK</sequence>
<feature type="compositionally biased region" description="Polar residues" evidence="1">
    <location>
        <begin position="59"/>
        <end position="100"/>
    </location>
</feature>
<feature type="compositionally biased region" description="Polar residues" evidence="1">
    <location>
        <begin position="112"/>
        <end position="122"/>
    </location>
</feature>
<dbReference type="OrthoDB" id="5586at2759"/>
<proteinExistence type="predicted"/>